<organism evidence="1 2">
    <name type="scientific">Trichuris suis</name>
    <name type="common">pig whipworm</name>
    <dbReference type="NCBI Taxonomy" id="68888"/>
    <lineage>
        <taxon>Eukaryota</taxon>
        <taxon>Metazoa</taxon>
        <taxon>Ecdysozoa</taxon>
        <taxon>Nematoda</taxon>
        <taxon>Enoplea</taxon>
        <taxon>Dorylaimia</taxon>
        <taxon>Trichinellida</taxon>
        <taxon>Trichuridae</taxon>
        <taxon>Trichuris</taxon>
    </lineage>
</organism>
<dbReference type="SUPFAM" id="SSF53098">
    <property type="entry name" value="Ribonuclease H-like"/>
    <property type="match status" value="1"/>
</dbReference>
<gene>
    <name evidence="1" type="ORF">M513_13226</name>
</gene>
<dbReference type="InterPro" id="IPR050951">
    <property type="entry name" value="Retrovirus_Pol_polyprotein"/>
</dbReference>
<dbReference type="EMBL" id="KL363412">
    <property type="protein sequence ID" value="KFD45888.1"/>
    <property type="molecule type" value="Genomic_DNA"/>
</dbReference>
<dbReference type="PANTHER" id="PTHR37984">
    <property type="entry name" value="PROTEIN CBG26694"/>
    <property type="match status" value="1"/>
</dbReference>
<keyword evidence="2" id="KW-1185">Reference proteome</keyword>
<evidence type="ECO:0000313" key="1">
    <source>
        <dbReference type="EMBL" id="KFD45888.1"/>
    </source>
</evidence>
<reference evidence="1 2" key="1">
    <citation type="journal article" date="2014" name="Nat. Genet.">
        <title>Genome and transcriptome of the porcine whipworm Trichuris suis.</title>
        <authorList>
            <person name="Jex A.R."/>
            <person name="Nejsum P."/>
            <person name="Schwarz E.M."/>
            <person name="Hu L."/>
            <person name="Young N.D."/>
            <person name="Hall R.S."/>
            <person name="Korhonen P.K."/>
            <person name="Liao S."/>
            <person name="Thamsborg S."/>
            <person name="Xia J."/>
            <person name="Xu P."/>
            <person name="Wang S."/>
            <person name="Scheerlinck J.P."/>
            <person name="Hofmann A."/>
            <person name="Sternberg P.W."/>
            <person name="Wang J."/>
            <person name="Gasser R.B."/>
        </authorList>
    </citation>
    <scope>NUCLEOTIDE SEQUENCE [LARGE SCALE GENOMIC DNA]</scope>
    <source>
        <strain evidence="1">DCEP-RM93M</strain>
    </source>
</reference>
<accession>A0A085LLP2</accession>
<dbReference type="InterPro" id="IPR012337">
    <property type="entry name" value="RNaseH-like_sf"/>
</dbReference>
<protein>
    <recommendedName>
        <fullName evidence="3">Integrase catalytic domain-containing protein</fullName>
    </recommendedName>
</protein>
<dbReference type="Proteomes" id="UP000030764">
    <property type="component" value="Unassembled WGS sequence"/>
</dbReference>
<dbReference type="PANTHER" id="PTHR37984:SF10">
    <property type="entry name" value="RIBONUCLEASE H"/>
    <property type="match status" value="1"/>
</dbReference>
<evidence type="ECO:0008006" key="3">
    <source>
        <dbReference type="Google" id="ProtNLM"/>
    </source>
</evidence>
<name>A0A085LLP2_9BILA</name>
<proteinExistence type="predicted"/>
<evidence type="ECO:0000313" key="2">
    <source>
        <dbReference type="Proteomes" id="UP000030764"/>
    </source>
</evidence>
<dbReference type="Gene3D" id="3.30.420.10">
    <property type="entry name" value="Ribonuclease H-like superfamily/Ribonuclease H"/>
    <property type="match status" value="1"/>
</dbReference>
<dbReference type="GO" id="GO:0003676">
    <property type="term" value="F:nucleic acid binding"/>
    <property type="evidence" value="ECO:0007669"/>
    <property type="project" value="InterPro"/>
</dbReference>
<dbReference type="InterPro" id="IPR036397">
    <property type="entry name" value="RNaseH_sf"/>
</dbReference>
<dbReference type="AlphaFoldDB" id="A0A085LLP2"/>
<sequence length="136" mass="15623">MTAWLNCFFFGIHGRQRSQFYILQAVSRVELLVQIHNKSYPCHPKTNGLAERAVGTFKESLVKAEDASEMELCLQRFLFSCRNTPHATTGRSAAELLTGRQLRNQVDLLKPSLQSTVDIRMFKQAVYHDRKARPRV</sequence>